<evidence type="ECO:0000313" key="2">
    <source>
        <dbReference type="Proteomes" id="UP000274822"/>
    </source>
</evidence>
<dbReference type="EMBL" id="RBNJ01026291">
    <property type="protein sequence ID" value="RUS14989.1"/>
    <property type="molecule type" value="Genomic_DNA"/>
</dbReference>
<evidence type="ECO:0008006" key="3">
    <source>
        <dbReference type="Google" id="ProtNLM"/>
    </source>
</evidence>
<gene>
    <name evidence="1" type="ORF">BC938DRAFT_477131</name>
</gene>
<reference evidence="1 2" key="1">
    <citation type="journal article" date="2018" name="New Phytol.">
        <title>Phylogenomics of Endogonaceae and evolution of mycorrhizas within Mucoromycota.</title>
        <authorList>
            <person name="Chang Y."/>
            <person name="Desiro A."/>
            <person name="Na H."/>
            <person name="Sandor L."/>
            <person name="Lipzen A."/>
            <person name="Clum A."/>
            <person name="Barry K."/>
            <person name="Grigoriev I.V."/>
            <person name="Martin F.M."/>
            <person name="Stajich J.E."/>
            <person name="Smith M.E."/>
            <person name="Bonito G."/>
            <person name="Spatafora J.W."/>
        </authorList>
    </citation>
    <scope>NUCLEOTIDE SEQUENCE [LARGE SCALE GENOMIC DNA]</scope>
    <source>
        <strain evidence="1 2">AD002</strain>
    </source>
</reference>
<sequence length="238" mass="26853">MNNIQYRRTVPEDAQILKNLVSNVFYKRELLGNALTIRPSVEAITTVIDRIVQATVERPDNLSIVAVDNTYKGNPRSIVGFILIRPLCSPDPFGDMSKFADPTMFPIVEVIDRIHLETEEEFPGFHDKPDTTNFEIAGVVDEFLMRGIMKDMIVVAGDELLKAGYKKTVFVTANQKIEKVASRDWVGVHIVRSLDLKAFEMNGAKVFTNVKNEVLQLVCEDAILNGVDRFDFTSMRIT</sequence>
<dbReference type="AlphaFoldDB" id="A0A433PBV8"/>
<proteinExistence type="predicted"/>
<keyword evidence="2" id="KW-1185">Reference proteome</keyword>
<dbReference type="Proteomes" id="UP000274822">
    <property type="component" value="Unassembled WGS sequence"/>
</dbReference>
<dbReference type="Gene3D" id="3.40.630.30">
    <property type="match status" value="1"/>
</dbReference>
<comment type="caution">
    <text evidence="1">The sequence shown here is derived from an EMBL/GenBank/DDBJ whole genome shotgun (WGS) entry which is preliminary data.</text>
</comment>
<organism evidence="1 2">
    <name type="scientific">Jimgerdemannia flammicorona</name>
    <dbReference type="NCBI Taxonomy" id="994334"/>
    <lineage>
        <taxon>Eukaryota</taxon>
        <taxon>Fungi</taxon>
        <taxon>Fungi incertae sedis</taxon>
        <taxon>Mucoromycota</taxon>
        <taxon>Mucoromycotina</taxon>
        <taxon>Endogonomycetes</taxon>
        <taxon>Endogonales</taxon>
        <taxon>Endogonaceae</taxon>
        <taxon>Jimgerdemannia</taxon>
    </lineage>
</organism>
<name>A0A433PBV8_9FUNG</name>
<protein>
    <recommendedName>
        <fullName evidence="3">N-acetyltransferase domain-containing protein</fullName>
    </recommendedName>
</protein>
<accession>A0A433PBV8</accession>
<evidence type="ECO:0000313" key="1">
    <source>
        <dbReference type="EMBL" id="RUS14989.1"/>
    </source>
</evidence>